<protein>
    <submittedName>
        <fullName evidence="1">Uncharacterized protein</fullName>
    </submittedName>
</protein>
<accession>A0A4Q2D081</accession>
<name>A0A4Q2D081_9AGAR</name>
<dbReference type="Proteomes" id="UP000290288">
    <property type="component" value="Unassembled WGS sequence"/>
</dbReference>
<evidence type="ECO:0000313" key="2">
    <source>
        <dbReference type="Proteomes" id="UP000290288"/>
    </source>
</evidence>
<keyword evidence="2" id="KW-1185">Reference proteome</keyword>
<dbReference type="EMBL" id="SDEE01001193">
    <property type="protein sequence ID" value="RXW12580.1"/>
    <property type="molecule type" value="Genomic_DNA"/>
</dbReference>
<gene>
    <name evidence="1" type="ORF">EST38_g13272</name>
</gene>
<proteinExistence type="predicted"/>
<sequence length="55" mass="6243">MTATRVIKATKCFEACGRKNTVVEILFQLRMAFEEGAQLGLVMPEKLREGKRKNT</sequence>
<evidence type="ECO:0000313" key="1">
    <source>
        <dbReference type="EMBL" id="RXW12580.1"/>
    </source>
</evidence>
<organism evidence="1 2">
    <name type="scientific">Candolleomyces aberdarensis</name>
    <dbReference type="NCBI Taxonomy" id="2316362"/>
    <lineage>
        <taxon>Eukaryota</taxon>
        <taxon>Fungi</taxon>
        <taxon>Dikarya</taxon>
        <taxon>Basidiomycota</taxon>
        <taxon>Agaricomycotina</taxon>
        <taxon>Agaricomycetes</taxon>
        <taxon>Agaricomycetidae</taxon>
        <taxon>Agaricales</taxon>
        <taxon>Agaricineae</taxon>
        <taxon>Psathyrellaceae</taxon>
        <taxon>Candolleomyces</taxon>
    </lineage>
</organism>
<reference evidence="1 2" key="1">
    <citation type="submission" date="2019-01" db="EMBL/GenBank/DDBJ databases">
        <title>Draft genome sequence of Psathyrella aberdarensis IHI B618.</title>
        <authorList>
            <person name="Buettner E."/>
            <person name="Kellner H."/>
        </authorList>
    </citation>
    <scope>NUCLEOTIDE SEQUENCE [LARGE SCALE GENOMIC DNA]</scope>
    <source>
        <strain evidence="1 2">IHI B618</strain>
    </source>
</reference>
<dbReference type="AlphaFoldDB" id="A0A4Q2D081"/>
<comment type="caution">
    <text evidence="1">The sequence shown here is derived from an EMBL/GenBank/DDBJ whole genome shotgun (WGS) entry which is preliminary data.</text>
</comment>